<proteinExistence type="predicted"/>
<protein>
    <submittedName>
        <fullName evidence="2">Uncharacterized protein</fullName>
    </submittedName>
</protein>
<dbReference type="Proteomes" id="UP001596378">
    <property type="component" value="Unassembled WGS sequence"/>
</dbReference>
<name>A0ABW2F8R1_9BACL</name>
<dbReference type="EMBL" id="JBHTAI010000007">
    <property type="protein sequence ID" value="MFC7149603.1"/>
    <property type="molecule type" value="Genomic_DNA"/>
</dbReference>
<organism evidence="2 3">
    <name type="scientific">Cohnella cellulosilytica</name>
    <dbReference type="NCBI Taxonomy" id="986710"/>
    <lineage>
        <taxon>Bacteria</taxon>
        <taxon>Bacillati</taxon>
        <taxon>Bacillota</taxon>
        <taxon>Bacilli</taxon>
        <taxon>Bacillales</taxon>
        <taxon>Paenibacillaceae</taxon>
        <taxon>Cohnella</taxon>
    </lineage>
</organism>
<feature type="compositionally biased region" description="Basic and acidic residues" evidence="1">
    <location>
        <begin position="1"/>
        <end position="10"/>
    </location>
</feature>
<keyword evidence="3" id="KW-1185">Reference proteome</keyword>
<sequence>MRPSTGERADYAAGMNEGAAWRGNPSAAPENLREAVFEGWRRRFREPGGGKRTAIWQRTLRRGRQYAEGFMQGAGMRAAICPIPLRRKAAAVVRAGEDEAALFQTLSRLEALPLQEIVVVASSPTERLYAAARGFTNAVVVGLPDSLDPDIGRALGAKLTAADIILFADGERPAESEQLARFLWECDGKLDVVLNDLGSRMGTFRRRGGIERLQEFLNASLRREDLKTNSLSVLPFALSRQALDALGASALTVPVKAHAQAILKGLRIGTGGFVRAELPANPAGSGWRKTAGDHAEAWSEAIGVRGSRMHFADSTRKRSLLGEWGT</sequence>
<dbReference type="SUPFAM" id="SSF53448">
    <property type="entry name" value="Nucleotide-diphospho-sugar transferases"/>
    <property type="match status" value="1"/>
</dbReference>
<comment type="caution">
    <text evidence="2">The sequence shown here is derived from an EMBL/GenBank/DDBJ whole genome shotgun (WGS) entry which is preliminary data.</text>
</comment>
<evidence type="ECO:0000256" key="1">
    <source>
        <dbReference type="SAM" id="MobiDB-lite"/>
    </source>
</evidence>
<feature type="region of interest" description="Disordered" evidence="1">
    <location>
        <begin position="1"/>
        <end position="26"/>
    </location>
</feature>
<dbReference type="InterPro" id="IPR029044">
    <property type="entry name" value="Nucleotide-diphossugar_trans"/>
</dbReference>
<evidence type="ECO:0000313" key="2">
    <source>
        <dbReference type="EMBL" id="MFC7149603.1"/>
    </source>
</evidence>
<accession>A0ABW2F8R1</accession>
<gene>
    <name evidence="2" type="ORF">ACFQMJ_13785</name>
</gene>
<evidence type="ECO:0000313" key="3">
    <source>
        <dbReference type="Proteomes" id="UP001596378"/>
    </source>
</evidence>
<reference evidence="3" key="1">
    <citation type="journal article" date="2019" name="Int. J. Syst. Evol. Microbiol.">
        <title>The Global Catalogue of Microorganisms (GCM) 10K type strain sequencing project: providing services to taxonomists for standard genome sequencing and annotation.</title>
        <authorList>
            <consortium name="The Broad Institute Genomics Platform"/>
            <consortium name="The Broad Institute Genome Sequencing Center for Infectious Disease"/>
            <person name="Wu L."/>
            <person name="Ma J."/>
        </authorList>
    </citation>
    <scope>NUCLEOTIDE SEQUENCE [LARGE SCALE GENOMIC DNA]</scope>
    <source>
        <strain evidence="3">KCTC 12907</strain>
    </source>
</reference>